<comment type="caution">
    <text evidence="1">The sequence shown here is derived from an EMBL/GenBank/DDBJ whole genome shotgun (WGS) entry which is preliminary data.</text>
</comment>
<sequence length="51" mass="5543">MYTTNSNFTKITVTVNGEPVGNELLLDSVTFRPVTAEAATLEMESKVASKH</sequence>
<accession>A0ACC6PI23</accession>
<dbReference type="EMBL" id="JBBKAR010000056">
    <property type="protein sequence ID" value="MEJ8306571.1"/>
    <property type="molecule type" value="Genomic_DNA"/>
</dbReference>
<evidence type="ECO:0000313" key="2">
    <source>
        <dbReference type="Proteomes" id="UP001380953"/>
    </source>
</evidence>
<name>A0ACC6PI23_9BACL</name>
<protein>
    <submittedName>
        <fullName evidence="1">Uncharacterized protein</fullName>
    </submittedName>
</protein>
<dbReference type="Proteomes" id="UP001380953">
    <property type="component" value="Unassembled WGS sequence"/>
</dbReference>
<evidence type="ECO:0000313" key="1">
    <source>
        <dbReference type="EMBL" id="MEJ8306571.1"/>
    </source>
</evidence>
<keyword evidence="2" id="KW-1185">Reference proteome</keyword>
<gene>
    <name evidence="1" type="ORF">WKI47_21900</name>
</gene>
<organism evidence="1 2">
    <name type="scientific">Saccharibacillus sacchari</name>
    <dbReference type="NCBI Taxonomy" id="456493"/>
    <lineage>
        <taxon>Bacteria</taxon>
        <taxon>Bacillati</taxon>
        <taxon>Bacillota</taxon>
        <taxon>Bacilli</taxon>
        <taxon>Bacillales</taxon>
        <taxon>Paenibacillaceae</taxon>
        <taxon>Saccharibacillus</taxon>
    </lineage>
</organism>
<reference evidence="1" key="1">
    <citation type="submission" date="2024-03" db="EMBL/GenBank/DDBJ databases">
        <title>Whole genome sequecning of epiphytes from Marcgravia umbellata leaves.</title>
        <authorList>
            <person name="Kumar G."/>
            <person name="Savka M.A."/>
        </authorList>
    </citation>
    <scope>NUCLEOTIDE SEQUENCE</scope>
    <source>
        <strain evidence="1">RIT_BL5</strain>
    </source>
</reference>
<proteinExistence type="predicted"/>